<dbReference type="EMBL" id="CP007141">
    <property type="protein sequence ID" value="AJC73103.1"/>
    <property type="molecule type" value="Genomic_DNA"/>
</dbReference>
<reference evidence="4 5" key="1">
    <citation type="submission" date="2014-01" db="EMBL/GenBank/DDBJ databases">
        <title>Genome sequencing of Thermotog hypogea.</title>
        <authorList>
            <person name="Zhang X."/>
            <person name="Alvare G."/>
            <person name="Fristensky B."/>
            <person name="Chen L."/>
            <person name="Suen T."/>
            <person name="Chen Q."/>
            <person name="Ma K."/>
        </authorList>
    </citation>
    <scope>NUCLEOTIDE SEQUENCE [LARGE SCALE GENOMIC DNA]</scope>
    <source>
        <strain evidence="4 5">DSM 11164</strain>
    </source>
</reference>
<dbReference type="GO" id="GO:0016887">
    <property type="term" value="F:ATP hydrolysis activity"/>
    <property type="evidence" value="ECO:0007669"/>
    <property type="project" value="InterPro"/>
</dbReference>
<dbReference type="OrthoDB" id="9776369at2"/>
<dbReference type="PaxDb" id="1123384-AJ81_01565"/>
<dbReference type="Pfam" id="PF00005">
    <property type="entry name" value="ABC_tran"/>
    <property type="match status" value="1"/>
</dbReference>
<dbReference type="STRING" id="1123384.AJ81_01565"/>
<dbReference type="PATRIC" id="fig|1123384.7.peg.313"/>
<protein>
    <submittedName>
        <fullName evidence="4">ABC transporter</fullName>
    </submittedName>
</protein>
<dbReference type="InterPro" id="IPR027417">
    <property type="entry name" value="P-loop_NTPase"/>
</dbReference>
<organism evidence="4 5">
    <name type="scientific">Pseudothermotoga hypogea DSM 11164 = NBRC 106472</name>
    <dbReference type="NCBI Taxonomy" id="1123384"/>
    <lineage>
        <taxon>Bacteria</taxon>
        <taxon>Thermotogati</taxon>
        <taxon>Thermotogota</taxon>
        <taxon>Thermotogae</taxon>
        <taxon>Thermotogales</taxon>
        <taxon>Thermotogaceae</taxon>
        <taxon>Pseudothermotoga</taxon>
    </lineage>
</organism>
<dbReference type="PANTHER" id="PTHR24220">
    <property type="entry name" value="IMPORT ATP-BINDING PROTEIN"/>
    <property type="match status" value="1"/>
</dbReference>
<dbReference type="InterPro" id="IPR017871">
    <property type="entry name" value="ABC_transporter-like_CS"/>
</dbReference>
<dbReference type="PROSITE" id="PS00211">
    <property type="entry name" value="ABC_TRANSPORTER_1"/>
    <property type="match status" value="1"/>
</dbReference>
<dbReference type="GO" id="GO:0005886">
    <property type="term" value="C:plasma membrane"/>
    <property type="evidence" value="ECO:0007669"/>
    <property type="project" value="TreeGrafter"/>
</dbReference>
<dbReference type="InterPro" id="IPR003439">
    <property type="entry name" value="ABC_transporter-like_ATP-bd"/>
</dbReference>
<evidence type="ECO:0000313" key="4">
    <source>
        <dbReference type="EMBL" id="AJC73103.1"/>
    </source>
</evidence>
<dbReference type="Proteomes" id="UP000077469">
    <property type="component" value="Chromosome"/>
</dbReference>
<accession>A0A0X1KPC6</accession>
<dbReference type="SUPFAM" id="SSF52540">
    <property type="entry name" value="P-loop containing nucleoside triphosphate hydrolases"/>
    <property type="match status" value="1"/>
</dbReference>
<evidence type="ECO:0000256" key="2">
    <source>
        <dbReference type="ARBA" id="ARBA00022840"/>
    </source>
</evidence>
<proteinExistence type="predicted"/>
<dbReference type="KEGG" id="phy:AJ81_01565"/>
<gene>
    <name evidence="4" type="ORF">AJ81_01565</name>
</gene>
<dbReference type="InterPro" id="IPR003593">
    <property type="entry name" value="AAA+_ATPase"/>
</dbReference>
<keyword evidence="2" id="KW-0067">ATP-binding</keyword>
<dbReference type="InterPro" id="IPR015854">
    <property type="entry name" value="ABC_transpr_LolD-like"/>
</dbReference>
<dbReference type="GO" id="GO:0005524">
    <property type="term" value="F:ATP binding"/>
    <property type="evidence" value="ECO:0007669"/>
    <property type="project" value="UniProtKB-KW"/>
</dbReference>
<dbReference type="PROSITE" id="PS50893">
    <property type="entry name" value="ABC_TRANSPORTER_2"/>
    <property type="match status" value="1"/>
</dbReference>
<dbReference type="SMART" id="SM00382">
    <property type="entry name" value="AAA"/>
    <property type="match status" value="1"/>
</dbReference>
<name>A0A0X1KPC6_9THEM</name>
<keyword evidence="1" id="KW-0547">Nucleotide-binding</keyword>
<evidence type="ECO:0000259" key="3">
    <source>
        <dbReference type="PROSITE" id="PS50893"/>
    </source>
</evidence>
<dbReference type="Gene3D" id="3.40.50.300">
    <property type="entry name" value="P-loop containing nucleotide triphosphate hydrolases"/>
    <property type="match status" value="1"/>
</dbReference>
<dbReference type="AlphaFoldDB" id="A0A0X1KPC6"/>
<keyword evidence="5" id="KW-1185">Reference proteome</keyword>
<dbReference type="PANTHER" id="PTHR24220:SF692">
    <property type="entry name" value="ABC TRANSPORTER DOMAIN-CONTAINING PROTEIN"/>
    <property type="match status" value="1"/>
</dbReference>
<dbReference type="GO" id="GO:0022857">
    <property type="term" value="F:transmembrane transporter activity"/>
    <property type="evidence" value="ECO:0007669"/>
    <property type="project" value="TreeGrafter"/>
</dbReference>
<feature type="domain" description="ABC transporter" evidence="3">
    <location>
        <begin position="2"/>
        <end position="242"/>
    </location>
</feature>
<dbReference type="RefSeq" id="WP_031503451.1">
    <property type="nucleotide sequence ID" value="NC_022795.1"/>
</dbReference>
<sequence>MIQLERVTVIYNRGTLDEKVALKNVDLLVEEGQFVVIVGANGAGKSTLMKVVVGEVKPTFGVCRIMGQVLREEKIFKCGSIVCQDPNLGIFPNLSIEENLMLARKKGFRGLSFGRVDPRAIELLRSCELGLEENLKKKASKLSGGQKQALAMVMAVSSNPKLLLLDEHTASLDPKSTEKIMELTDRINKTLGTTILMITHDMNIAEQYGDTVIVMEDGKIIARIDKSKQKVQASQLKSMIKSKLTATT</sequence>
<evidence type="ECO:0000313" key="5">
    <source>
        <dbReference type="Proteomes" id="UP000077469"/>
    </source>
</evidence>
<evidence type="ECO:0000256" key="1">
    <source>
        <dbReference type="ARBA" id="ARBA00022741"/>
    </source>
</evidence>